<evidence type="ECO:0000313" key="3">
    <source>
        <dbReference type="Proteomes" id="UP000014254"/>
    </source>
</evidence>
<feature type="region of interest" description="Disordered" evidence="1">
    <location>
        <begin position="239"/>
        <end position="282"/>
    </location>
</feature>
<evidence type="ECO:0000256" key="1">
    <source>
        <dbReference type="SAM" id="MobiDB-lite"/>
    </source>
</evidence>
<dbReference type="OMA" id="SVFCINT"/>
<keyword evidence="3" id="KW-1185">Reference proteome</keyword>
<proteinExistence type="predicted"/>
<reference evidence="3" key="1">
    <citation type="submission" date="2013-05" db="EMBL/GenBank/DDBJ databases">
        <title>The Genome sequence of Mucor circinelloides f. circinelloides 1006PhL.</title>
        <authorList>
            <consortium name="The Broad Institute Genomics Platform"/>
            <person name="Cuomo C."/>
            <person name="Earl A."/>
            <person name="Findley K."/>
            <person name="Lee S.C."/>
            <person name="Walker B."/>
            <person name="Young S."/>
            <person name="Zeng Q."/>
            <person name="Gargeya S."/>
            <person name="Fitzgerald M."/>
            <person name="Haas B."/>
            <person name="Abouelleil A."/>
            <person name="Allen A.W."/>
            <person name="Alvarado L."/>
            <person name="Arachchi H.M."/>
            <person name="Berlin A.M."/>
            <person name="Chapman S.B."/>
            <person name="Gainer-Dewar J."/>
            <person name="Goldberg J."/>
            <person name="Griggs A."/>
            <person name="Gujja S."/>
            <person name="Hansen M."/>
            <person name="Howarth C."/>
            <person name="Imamovic A."/>
            <person name="Ireland A."/>
            <person name="Larimer J."/>
            <person name="McCowan C."/>
            <person name="Murphy C."/>
            <person name="Pearson M."/>
            <person name="Poon T.W."/>
            <person name="Priest M."/>
            <person name="Roberts A."/>
            <person name="Saif S."/>
            <person name="Shea T."/>
            <person name="Sisk P."/>
            <person name="Sykes S."/>
            <person name="Wortman J."/>
            <person name="Nusbaum C."/>
            <person name="Birren B."/>
        </authorList>
    </citation>
    <scope>NUCLEOTIDE SEQUENCE [LARGE SCALE GENOMIC DNA]</scope>
    <source>
        <strain evidence="3">1006PhL</strain>
    </source>
</reference>
<dbReference type="AlphaFoldDB" id="S2JIY1"/>
<dbReference type="OrthoDB" id="2282102at2759"/>
<dbReference type="Proteomes" id="UP000014254">
    <property type="component" value="Unassembled WGS sequence"/>
</dbReference>
<protein>
    <submittedName>
        <fullName evidence="2">Uncharacterized protein</fullName>
    </submittedName>
</protein>
<organism evidence="2 3">
    <name type="scientific">Mucor circinelloides f. circinelloides (strain 1006PhL)</name>
    <name type="common">Mucormycosis agent</name>
    <name type="synonym">Calyptromyces circinelloides</name>
    <dbReference type="NCBI Taxonomy" id="1220926"/>
    <lineage>
        <taxon>Eukaryota</taxon>
        <taxon>Fungi</taxon>
        <taxon>Fungi incertae sedis</taxon>
        <taxon>Mucoromycota</taxon>
        <taxon>Mucoromycotina</taxon>
        <taxon>Mucoromycetes</taxon>
        <taxon>Mucorales</taxon>
        <taxon>Mucorineae</taxon>
        <taxon>Mucoraceae</taxon>
        <taxon>Mucor</taxon>
    </lineage>
</organism>
<dbReference type="InParanoid" id="S2JIY1"/>
<name>S2JIY1_MUCC1</name>
<accession>S2JIY1</accession>
<feature type="region of interest" description="Disordered" evidence="1">
    <location>
        <begin position="1"/>
        <end position="66"/>
    </location>
</feature>
<dbReference type="EMBL" id="KE123923">
    <property type="protein sequence ID" value="EPB90276.1"/>
    <property type="molecule type" value="Genomic_DNA"/>
</dbReference>
<sequence length="282" mass="31922">MPLFNSKKPTHNFPPPVGYNTIHSEEKKKRTSITNFFHHPPVINLKRKHQDDVEDLPDQEEQNKRKKTAAAAAAAAAANMKNHMGSMSRLFQRIAVTVNRTTRGSTPRKEPQPEFVDVFQTMQLPTIEWTDGDLGILPHQTQSQQVSSVLQEKLELLSQYTQPQSQLPQPQPQPQPQLQQLLALQEEDDEDSVFCINTTEFLEFPVPPLLPIHVMRRQESTSTSTPPTRLNSLIIVEEEEDSDDESMPSTPFNDSICYDESNNNNKSEQLALTATPFPLSSL</sequence>
<evidence type="ECO:0000313" key="2">
    <source>
        <dbReference type="EMBL" id="EPB90276.1"/>
    </source>
</evidence>
<gene>
    <name evidence="2" type="ORF">HMPREF1544_02962</name>
</gene>
<dbReference type="VEuPathDB" id="FungiDB:HMPREF1544_02962"/>
<feature type="compositionally biased region" description="Polar residues" evidence="1">
    <location>
        <begin position="260"/>
        <end position="282"/>
    </location>
</feature>